<gene>
    <name evidence="2" type="ORF">PR002_g26395</name>
</gene>
<evidence type="ECO:0000313" key="3">
    <source>
        <dbReference type="Proteomes" id="UP000435112"/>
    </source>
</evidence>
<feature type="compositionally biased region" description="Acidic residues" evidence="1">
    <location>
        <begin position="33"/>
        <end position="42"/>
    </location>
</feature>
<evidence type="ECO:0000313" key="2">
    <source>
        <dbReference type="EMBL" id="KAE8972824.1"/>
    </source>
</evidence>
<proteinExistence type="predicted"/>
<organism evidence="2 3">
    <name type="scientific">Phytophthora rubi</name>
    <dbReference type="NCBI Taxonomy" id="129364"/>
    <lineage>
        <taxon>Eukaryota</taxon>
        <taxon>Sar</taxon>
        <taxon>Stramenopiles</taxon>
        <taxon>Oomycota</taxon>
        <taxon>Peronosporomycetes</taxon>
        <taxon>Peronosporales</taxon>
        <taxon>Peronosporaceae</taxon>
        <taxon>Phytophthora</taxon>
    </lineage>
</organism>
<protein>
    <submittedName>
        <fullName evidence="2">Uncharacterized protein</fullName>
    </submittedName>
</protein>
<sequence length="149" mass="17393">MSLNQPQFPADTALWSESGGVIGKRSLRSPDDRYDDELEGTGDDVEERGFEFLKKINPAKWVKAKKVNYKAQQAKKLAALKKLDKKKWKTISFMINSVFPDWRAKQYNFQDAEKALRKDKLDDEDGIKFVLDWYRDYIHVSVKARALLY</sequence>
<comment type="caution">
    <text evidence="2">The sequence shown here is derived from an EMBL/GenBank/DDBJ whole genome shotgun (WGS) entry which is preliminary data.</text>
</comment>
<name>A0A6A3HX51_9STRA</name>
<evidence type="ECO:0000256" key="1">
    <source>
        <dbReference type="SAM" id="MobiDB-lite"/>
    </source>
</evidence>
<dbReference type="EMBL" id="QXFU01003777">
    <property type="protein sequence ID" value="KAE8972824.1"/>
    <property type="molecule type" value="Genomic_DNA"/>
</dbReference>
<reference evidence="2 3" key="1">
    <citation type="submission" date="2018-09" db="EMBL/GenBank/DDBJ databases">
        <title>Genomic investigation of the strawberry pathogen Phytophthora fragariae indicates pathogenicity is determined by transcriptional variation in three key races.</title>
        <authorList>
            <person name="Adams T.M."/>
            <person name="Armitage A.D."/>
            <person name="Sobczyk M.K."/>
            <person name="Bates H.J."/>
            <person name="Dunwell J.M."/>
            <person name="Nellist C.F."/>
            <person name="Harrison R.J."/>
        </authorList>
    </citation>
    <scope>NUCLEOTIDE SEQUENCE [LARGE SCALE GENOMIC DNA]</scope>
    <source>
        <strain evidence="2 3">SCRP324</strain>
    </source>
</reference>
<dbReference type="AlphaFoldDB" id="A0A6A3HX51"/>
<dbReference type="Proteomes" id="UP000435112">
    <property type="component" value="Unassembled WGS sequence"/>
</dbReference>
<accession>A0A6A3HX51</accession>
<feature type="region of interest" description="Disordered" evidence="1">
    <location>
        <begin position="22"/>
        <end position="42"/>
    </location>
</feature>
<dbReference type="OrthoDB" id="129088at2759"/>